<sequence length="235" mass="25934">MNQSASFIYLFVEAARLYSHPFRLLKPLYKSYHLFIAFRFWSREMTSEILITKDFLGGLSNNTESDLNSKLLNCPIMLQTEHASHERCSSPNSPLSSSLSSDHQTQTSPAADFEALNLNYPPPSSSSSSAAAQMNLFEEACLDLKLQSSSSSSSHNYQSVCTLDKVKSALQRAEKETEKKRQSPSSSSAMFAAACPGCLLYVITLKTNPKCPRCNSTVPSPLVVKKARIDLNASF</sequence>
<evidence type="ECO:0000259" key="2">
    <source>
        <dbReference type="Pfam" id="PF24747"/>
    </source>
</evidence>
<reference evidence="3 4" key="1">
    <citation type="submission" date="2013-10" db="EMBL/GenBank/DDBJ databases">
        <authorList>
            <consortium name="International Citrus Genome Consortium"/>
            <person name="Jenkins J."/>
            <person name="Schmutz J."/>
            <person name="Prochnik S."/>
            <person name="Rokhsar D."/>
            <person name="Gmitter F."/>
            <person name="Ollitrault P."/>
            <person name="Machado M."/>
            <person name="Talon M."/>
            <person name="Wincker P."/>
            <person name="Jaillon O."/>
            <person name="Morgante M."/>
        </authorList>
    </citation>
    <scope>NUCLEOTIDE SEQUENCE</scope>
    <source>
        <strain evidence="4">cv. Clemenules</strain>
    </source>
</reference>
<dbReference type="InterPro" id="IPR056440">
    <property type="entry name" value="Zn-ribbon_GIR1"/>
</dbReference>
<dbReference type="InParanoid" id="V4W798"/>
<dbReference type="Gramene" id="ESR62024">
    <property type="protein sequence ID" value="ESR62024"/>
    <property type="gene ID" value="CICLE_v10016512mg"/>
</dbReference>
<evidence type="ECO:0000313" key="3">
    <source>
        <dbReference type="EMBL" id="ESR62024.1"/>
    </source>
</evidence>
<proteinExistence type="predicted"/>
<dbReference type="Proteomes" id="UP000030687">
    <property type="component" value="Unassembled WGS sequence"/>
</dbReference>
<dbReference type="eggNOG" id="ENOG502RY4K">
    <property type="taxonomic scope" value="Eukaryota"/>
</dbReference>
<keyword evidence="4" id="KW-1185">Reference proteome</keyword>
<dbReference type="STRING" id="85681.V4W798"/>
<dbReference type="Pfam" id="PF24747">
    <property type="entry name" value="Zn-ribbon_GIR1"/>
    <property type="match status" value="1"/>
</dbReference>
<evidence type="ECO:0000313" key="4">
    <source>
        <dbReference type="Proteomes" id="UP000030687"/>
    </source>
</evidence>
<dbReference type="OMA" id="GMFAAAC"/>
<organism evidence="3 4">
    <name type="scientific">Citrus clementina</name>
    <name type="common">Clementine</name>
    <name type="synonym">Citrus deliciosa x Citrus sinensis</name>
    <dbReference type="NCBI Taxonomy" id="85681"/>
    <lineage>
        <taxon>Eukaryota</taxon>
        <taxon>Viridiplantae</taxon>
        <taxon>Streptophyta</taxon>
        <taxon>Embryophyta</taxon>
        <taxon>Tracheophyta</taxon>
        <taxon>Spermatophyta</taxon>
        <taxon>Magnoliopsida</taxon>
        <taxon>eudicotyledons</taxon>
        <taxon>Gunneridae</taxon>
        <taxon>Pentapetalae</taxon>
        <taxon>rosids</taxon>
        <taxon>malvids</taxon>
        <taxon>Sapindales</taxon>
        <taxon>Rutaceae</taxon>
        <taxon>Aurantioideae</taxon>
        <taxon>Citrus</taxon>
    </lineage>
</organism>
<gene>
    <name evidence="3" type="ORF">CICLE_v10016512mg</name>
</gene>
<protein>
    <recommendedName>
        <fullName evidence="2">GIR1-like zinc ribbon domain-containing protein</fullName>
    </recommendedName>
</protein>
<dbReference type="EMBL" id="KI536312">
    <property type="protein sequence ID" value="ESR62024.1"/>
    <property type="molecule type" value="Genomic_DNA"/>
</dbReference>
<feature type="domain" description="GIR1-like zinc ribbon" evidence="2">
    <location>
        <begin position="190"/>
        <end position="218"/>
    </location>
</feature>
<feature type="region of interest" description="Disordered" evidence="1">
    <location>
        <begin position="83"/>
        <end position="106"/>
    </location>
</feature>
<dbReference type="PANTHER" id="PTHR33177:SF27">
    <property type="entry name" value="INTEGRATOR COMPLEX SUBUNIT 6 HOMOLOG"/>
    <property type="match status" value="1"/>
</dbReference>
<dbReference type="InterPro" id="IPR055281">
    <property type="entry name" value="GIR1-2/SIED1"/>
</dbReference>
<evidence type="ECO:0000256" key="1">
    <source>
        <dbReference type="SAM" id="MobiDB-lite"/>
    </source>
</evidence>
<feature type="compositionally biased region" description="Low complexity" evidence="1">
    <location>
        <begin position="89"/>
        <end position="101"/>
    </location>
</feature>
<dbReference type="PANTHER" id="PTHR33177">
    <property type="entry name" value="PUTATIVE-RELATED"/>
    <property type="match status" value="1"/>
</dbReference>
<accession>V4W798</accession>
<name>V4W798_CITCL</name>
<dbReference type="AlphaFoldDB" id="V4W798"/>